<dbReference type="Proteomes" id="UP000224006">
    <property type="component" value="Chromosome X"/>
</dbReference>
<feature type="compositionally biased region" description="Pro residues" evidence="1">
    <location>
        <begin position="68"/>
        <end position="83"/>
    </location>
</feature>
<proteinExistence type="predicted"/>
<evidence type="ECO:0000256" key="1">
    <source>
        <dbReference type="SAM" id="MobiDB-lite"/>
    </source>
</evidence>
<feature type="region of interest" description="Disordered" evidence="1">
    <location>
        <begin position="66"/>
        <end position="114"/>
    </location>
</feature>
<protein>
    <submittedName>
        <fullName evidence="2">Uncharacterized protein</fullName>
    </submittedName>
</protein>
<feature type="compositionally biased region" description="Low complexity" evidence="1">
    <location>
        <begin position="274"/>
        <end position="292"/>
    </location>
</feature>
<dbReference type="GeneID" id="40306818"/>
<evidence type="ECO:0000313" key="2">
    <source>
        <dbReference type="EMBL" id="PFH32439.1"/>
    </source>
</evidence>
<gene>
    <name evidence="2" type="ORF">BESB_017570</name>
</gene>
<dbReference type="VEuPathDB" id="ToxoDB:BESB_017570"/>
<reference evidence="2 3" key="1">
    <citation type="submission" date="2017-09" db="EMBL/GenBank/DDBJ databases">
        <title>Genome sequencing of Besnoitia besnoiti strain Bb-Ger1.</title>
        <authorList>
            <person name="Schares G."/>
            <person name="Venepally P."/>
            <person name="Lorenzi H.A."/>
        </authorList>
    </citation>
    <scope>NUCLEOTIDE SEQUENCE [LARGE SCALE GENOMIC DNA]</scope>
    <source>
        <strain evidence="2 3">Bb-Ger1</strain>
    </source>
</reference>
<name>A0A2A9M3C6_BESBE</name>
<keyword evidence="3" id="KW-1185">Reference proteome</keyword>
<dbReference type="KEGG" id="bbes:BESB_017570"/>
<feature type="compositionally biased region" description="Basic and acidic residues" evidence="1">
    <location>
        <begin position="249"/>
        <end position="259"/>
    </location>
</feature>
<accession>A0A2A9M3C6</accession>
<comment type="caution">
    <text evidence="2">The sequence shown here is derived from an EMBL/GenBank/DDBJ whole genome shotgun (WGS) entry which is preliminary data.</text>
</comment>
<dbReference type="EMBL" id="NWUJ01000011">
    <property type="protein sequence ID" value="PFH32439.1"/>
    <property type="molecule type" value="Genomic_DNA"/>
</dbReference>
<dbReference type="OrthoDB" id="330377at2759"/>
<organism evidence="2 3">
    <name type="scientific">Besnoitia besnoiti</name>
    <name type="common">Apicomplexan protozoan</name>
    <dbReference type="NCBI Taxonomy" id="94643"/>
    <lineage>
        <taxon>Eukaryota</taxon>
        <taxon>Sar</taxon>
        <taxon>Alveolata</taxon>
        <taxon>Apicomplexa</taxon>
        <taxon>Conoidasida</taxon>
        <taxon>Coccidia</taxon>
        <taxon>Eucoccidiorida</taxon>
        <taxon>Eimeriorina</taxon>
        <taxon>Sarcocystidae</taxon>
        <taxon>Besnoitia</taxon>
    </lineage>
</organism>
<dbReference type="RefSeq" id="XP_029216448.1">
    <property type="nucleotide sequence ID" value="XM_029360472.1"/>
</dbReference>
<feature type="region of interest" description="Disordered" evidence="1">
    <location>
        <begin position="160"/>
        <end position="292"/>
    </location>
</feature>
<sequence length="795" mass="88132">MEVCCATCRPPASRCAAGAELRRFPSALFAGAQHLTTLVFLFLVSRPFLGYALGVDPYREAVETPEAPNVPPFPPATSPPVPSLYPASLDSPELPPRARRQAPPPPYNPRYAVPAAEGEGPAYRVREFAAPPASVLSPAAPPVDAALYPSKELQLDVPLADPVPVPVPVPRRKFTTRHTPEAAEAYAPYPSAGADSARGSPKPRAEAAYTPYPLLASSVREPEAADDDLSPTPAPRARRSTRLVSPEVDDYHPRPREPPRGAPRVRRLPKPQTSPSYPFYPSASAGTSVQASAPPAEDAAAQQVYARIYDLFRRLGEPFPPHQRDSDYLPWWHVKGMGYDYSEDFYATTDSLKHVKEEGARLAIELIQATLRGTPAYPERQLKTVIMWKQHARDQWEIVSEAVMVPAGHNPLVAHLFVAVMLNLTEHVDLKCAHRLAEMEPQVEARFRADDSRTVRVLQNRDLESPLRDFAEIRLIFERTSNEKKTAACVGDLSGRLRSLLPRRMYQPLPTVPMQTVLLIPTPGDRPLDTYDPPSQDGLVVYNFVQPFRTSVLTQIEIKKNTDLVLGQLSSMLLKAALPTTEQCGLMWTRLTPAYTALVEDASGSLYHVPLSKKTLSLRQLLDVAQVVKRRTNREVNITLNVFFPALLRSEAVAVHRCQPNLWKQLVPRHTPVSGARIHVLINVACDGLVKARCKRRAVAIRFSNPFATVADALLAIRPFIRQTDGEGSIRSPPACFGGYARLKKKVKRLFNIGHPWREIGGSVRLSDLRQETTELLLAPRVSHARFGRIPQPHT</sequence>
<evidence type="ECO:0000313" key="3">
    <source>
        <dbReference type="Proteomes" id="UP000224006"/>
    </source>
</evidence>
<dbReference type="AlphaFoldDB" id="A0A2A9M3C6"/>
<feature type="compositionally biased region" description="Low complexity" evidence="1">
    <location>
        <begin position="182"/>
        <end position="194"/>
    </location>
</feature>